<reference evidence="2" key="1">
    <citation type="submission" date="2021-01" db="EMBL/GenBank/DDBJ databases">
        <title>Caligus Genome Assembly.</title>
        <authorList>
            <person name="Gallardo-Escarate C."/>
        </authorList>
    </citation>
    <scope>NUCLEOTIDE SEQUENCE [LARGE SCALE GENOMIC DNA]</scope>
</reference>
<proteinExistence type="predicted"/>
<protein>
    <submittedName>
        <fullName evidence="1">Uncharacterized protein</fullName>
    </submittedName>
</protein>
<evidence type="ECO:0000313" key="2">
    <source>
        <dbReference type="Proteomes" id="UP000595437"/>
    </source>
</evidence>
<dbReference type="Proteomes" id="UP000595437">
    <property type="component" value="Chromosome 14"/>
</dbReference>
<name>A0A7T8GWC0_CALRO</name>
<dbReference type="EMBL" id="CP045903">
    <property type="protein sequence ID" value="QQP39043.1"/>
    <property type="molecule type" value="Genomic_DNA"/>
</dbReference>
<sequence>MGIKLLLDDHMGFNKTVHQLIRLIWCKLALEQFAHVLVVGNVAPSSSDCNLLDYYVWGVLERESNKRAHNSVVLLKASIVDAVASMNREHLVSACKIQQARSQQRYLAEGLHCGGSDKHEQGAPCQHLQEDLVLAGGGHRG</sequence>
<organism evidence="1 2">
    <name type="scientific">Caligus rogercresseyi</name>
    <name type="common">Sea louse</name>
    <dbReference type="NCBI Taxonomy" id="217165"/>
    <lineage>
        <taxon>Eukaryota</taxon>
        <taxon>Metazoa</taxon>
        <taxon>Ecdysozoa</taxon>
        <taxon>Arthropoda</taxon>
        <taxon>Crustacea</taxon>
        <taxon>Multicrustacea</taxon>
        <taxon>Hexanauplia</taxon>
        <taxon>Copepoda</taxon>
        <taxon>Siphonostomatoida</taxon>
        <taxon>Caligidae</taxon>
        <taxon>Caligus</taxon>
    </lineage>
</organism>
<keyword evidence="2" id="KW-1185">Reference proteome</keyword>
<dbReference type="AlphaFoldDB" id="A0A7T8GWC0"/>
<dbReference type="GO" id="GO:0003676">
    <property type="term" value="F:nucleic acid binding"/>
    <property type="evidence" value="ECO:0007669"/>
    <property type="project" value="InterPro"/>
</dbReference>
<dbReference type="InterPro" id="IPR036397">
    <property type="entry name" value="RNaseH_sf"/>
</dbReference>
<dbReference type="Gene3D" id="3.30.420.10">
    <property type="entry name" value="Ribonuclease H-like superfamily/Ribonuclease H"/>
    <property type="match status" value="1"/>
</dbReference>
<dbReference type="OrthoDB" id="10233494at2759"/>
<accession>A0A7T8GWC0</accession>
<evidence type="ECO:0000313" key="1">
    <source>
        <dbReference type="EMBL" id="QQP39043.1"/>
    </source>
</evidence>
<gene>
    <name evidence="1" type="ORF">FKW44_019797</name>
</gene>